<dbReference type="EC" id="3.1.1.11" evidence="5 14"/>
<evidence type="ECO:0000256" key="8">
    <source>
        <dbReference type="ARBA" id="ARBA00022729"/>
    </source>
</evidence>
<evidence type="ECO:0000256" key="14">
    <source>
        <dbReference type="RuleBase" id="RU000589"/>
    </source>
</evidence>
<comment type="catalytic activity">
    <reaction evidence="12 14">
        <text>[(1-&gt;4)-alpha-D-galacturonosyl methyl ester](n) + n H2O = [(1-&gt;4)-alpha-D-galacturonosyl](n) + n methanol + n H(+)</text>
        <dbReference type="Rhea" id="RHEA:22380"/>
        <dbReference type="Rhea" id="RHEA-COMP:14570"/>
        <dbReference type="Rhea" id="RHEA-COMP:14573"/>
        <dbReference type="ChEBI" id="CHEBI:15377"/>
        <dbReference type="ChEBI" id="CHEBI:15378"/>
        <dbReference type="ChEBI" id="CHEBI:17790"/>
        <dbReference type="ChEBI" id="CHEBI:140522"/>
        <dbReference type="ChEBI" id="CHEBI:140523"/>
        <dbReference type="EC" id="3.1.1.11"/>
    </reaction>
</comment>
<comment type="similarity">
    <text evidence="3">In the N-terminal section; belongs to the PMEI family.</text>
</comment>
<proteinExistence type="inferred from homology"/>
<reference evidence="17" key="1">
    <citation type="submission" date="2023-12" db="EMBL/GenBank/DDBJ databases">
        <title>Genome assembly of Anisodus tanguticus.</title>
        <authorList>
            <person name="Wang Y.-J."/>
        </authorList>
    </citation>
    <scope>NUCLEOTIDE SEQUENCE</scope>
    <source>
        <strain evidence="17">KB-2021</strain>
        <tissue evidence="17">Leaf</tissue>
    </source>
</reference>
<dbReference type="SMART" id="SM00856">
    <property type="entry name" value="PMEI"/>
    <property type="match status" value="1"/>
</dbReference>
<evidence type="ECO:0000256" key="6">
    <source>
        <dbReference type="ARBA" id="ARBA00022512"/>
    </source>
</evidence>
<feature type="domain" description="Pectinesterase inhibitor" evidence="16">
    <location>
        <begin position="47"/>
        <end position="174"/>
    </location>
</feature>
<keyword evidence="7" id="KW-0964">Secreted</keyword>
<evidence type="ECO:0000256" key="2">
    <source>
        <dbReference type="ARBA" id="ARBA00005184"/>
    </source>
</evidence>
<evidence type="ECO:0000256" key="3">
    <source>
        <dbReference type="ARBA" id="ARBA00006027"/>
    </source>
</evidence>
<feature type="chain" id="PRO_5041768213" description="Pectinesterase" evidence="14">
    <location>
        <begin position="26"/>
        <end position="631"/>
    </location>
</feature>
<feature type="region of interest" description="Disordered" evidence="15">
    <location>
        <begin position="577"/>
        <end position="631"/>
    </location>
</feature>
<evidence type="ECO:0000313" key="18">
    <source>
        <dbReference type="Proteomes" id="UP001291623"/>
    </source>
</evidence>
<feature type="active site" evidence="13">
    <location>
        <position position="391"/>
    </location>
</feature>
<dbReference type="NCBIfam" id="TIGR01614">
    <property type="entry name" value="PME_inhib"/>
    <property type="match status" value="1"/>
</dbReference>
<evidence type="ECO:0000313" key="17">
    <source>
        <dbReference type="EMBL" id="KAK4349229.1"/>
    </source>
</evidence>
<comment type="caution">
    <text evidence="17">The sequence shown here is derived from an EMBL/GenBank/DDBJ whole genome shotgun (WGS) entry which is preliminary data.</text>
</comment>
<dbReference type="InterPro" id="IPR012334">
    <property type="entry name" value="Pectin_lyas_fold"/>
</dbReference>
<name>A0AAE1RBR3_9SOLA</name>
<comment type="pathway">
    <text evidence="2 14">Glycan metabolism; pectin degradation; 2-dehydro-3-deoxy-D-gluconate from pectin: step 1/5.</text>
</comment>
<keyword evidence="11" id="KW-0961">Cell wall biogenesis/degradation</keyword>
<dbReference type="InterPro" id="IPR033131">
    <property type="entry name" value="Pectinesterase_Asp_AS"/>
</dbReference>
<evidence type="ECO:0000256" key="15">
    <source>
        <dbReference type="SAM" id="MobiDB-lite"/>
    </source>
</evidence>
<evidence type="ECO:0000259" key="16">
    <source>
        <dbReference type="SMART" id="SM00856"/>
    </source>
</evidence>
<dbReference type="GO" id="GO:0004857">
    <property type="term" value="F:enzyme inhibitor activity"/>
    <property type="evidence" value="ECO:0007669"/>
    <property type="project" value="InterPro"/>
</dbReference>
<dbReference type="GO" id="GO:0030599">
    <property type="term" value="F:pectinesterase activity"/>
    <property type="evidence" value="ECO:0007669"/>
    <property type="project" value="UniProtKB-UniRule"/>
</dbReference>
<dbReference type="SUPFAM" id="SSF51126">
    <property type="entry name" value="Pectin lyase-like"/>
    <property type="match status" value="1"/>
</dbReference>
<dbReference type="Gene3D" id="1.20.140.40">
    <property type="entry name" value="Invertase/pectin methylesterase inhibitor family protein"/>
    <property type="match status" value="1"/>
</dbReference>
<dbReference type="PANTHER" id="PTHR31707">
    <property type="entry name" value="PECTINESTERASE"/>
    <property type="match status" value="1"/>
</dbReference>
<dbReference type="Pfam" id="PF04043">
    <property type="entry name" value="PMEI"/>
    <property type="match status" value="1"/>
</dbReference>
<sequence length="631" mass="70482">MGEKRRRNIALVSLCFLLGVTMVVALSISSDNAPAAEIVSHRVVTSYTTKAITSVCQITSYQETCIDSFTSLTGKSPHGAKDLIRAAFQATIKHIKEAATKTSAWQTLEKDPRTRMALQNCEELADRAIYDLNRSYNKFGVFDINHIDTSGDAGKKMRMALNASMKLTSNALAMITMLSSLFPSLNFEAFNFNRRHLLYNDARVFGHGNELLPDWIDAGRRRLLSSKPNEINPDLTVAKDGTGKYKTIMEALKDIPKKSKQTFVLYIKEGVYDEQVQFNQSLVHLMVIGDGPTKTRITGKLNVIDGVPTYHTATVEYNDATISAVKGDYFMAKDIGFENTAGPEKHQAVALRVGADKSIFYNCHMDGYQDTLYAHTYRQFYGDCVISGTIDFIFGDSAAVFQNCTLVVRKPIENQQCIVTAQGRKDPRQPTGFVLQNCKFVADNSVREEKNIKSYLGRPWKEYSRTIIMESTIDDFIQPEGWLPWNGTFALNTLFYVEFNNRGPASSKTQRVKWEGVKELPASRIERFTASKFIDGDSWIPSTGIPYSSGLFFPPPKEDASVKYSPEDPIESQDLERINKDKSSYHLTSDIAPVPSPLAAPPGSTASVPPTTSPESTPRNRRWPFVFSSRA</sequence>
<dbReference type="Gene3D" id="2.160.20.10">
    <property type="entry name" value="Single-stranded right-handed beta-helix, Pectin lyase-like"/>
    <property type="match status" value="1"/>
</dbReference>
<evidence type="ECO:0000256" key="1">
    <source>
        <dbReference type="ARBA" id="ARBA00004191"/>
    </source>
</evidence>
<evidence type="ECO:0000256" key="10">
    <source>
        <dbReference type="ARBA" id="ARBA00023085"/>
    </source>
</evidence>
<evidence type="ECO:0000256" key="11">
    <source>
        <dbReference type="ARBA" id="ARBA00023316"/>
    </source>
</evidence>
<dbReference type="GO" id="GO:0045490">
    <property type="term" value="P:pectin catabolic process"/>
    <property type="evidence" value="ECO:0007669"/>
    <property type="project" value="UniProtKB-UniRule"/>
</dbReference>
<feature type="signal peptide" evidence="14">
    <location>
        <begin position="1"/>
        <end position="25"/>
    </location>
</feature>
<dbReference type="InterPro" id="IPR011050">
    <property type="entry name" value="Pectin_lyase_fold/virulence"/>
</dbReference>
<dbReference type="InterPro" id="IPR000070">
    <property type="entry name" value="Pectinesterase_cat"/>
</dbReference>
<gene>
    <name evidence="17" type="ORF">RND71_031984</name>
</gene>
<evidence type="ECO:0000256" key="13">
    <source>
        <dbReference type="PROSITE-ProRule" id="PRU10040"/>
    </source>
</evidence>
<keyword evidence="9 14" id="KW-0378">Hydrolase</keyword>
<dbReference type="InterPro" id="IPR006501">
    <property type="entry name" value="Pectinesterase_inhib_dom"/>
</dbReference>
<organism evidence="17 18">
    <name type="scientific">Anisodus tanguticus</name>
    <dbReference type="NCBI Taxonomy" id="243964"/>
    <lineage>
        <taxon>Eukaryota</taxon>
        <taxon>Viridiplantae</taxon>
        <taxon>Streptophyta</taxon>
        <taxon>Embryophyta</taxon>
        <taxon>Tracheophyta</taxon>
        <taxon>Spermatophyta</taxon>
        <taxon>Magnoliopsida</taxon>
        <taxon>eudicotyledons</taxon>
        <taxon>Gunneridae</taxon>
        <taxon>Pentapetalae</taxon>
        <taxon>asterids</taxon>
        <taxon>lamiids</taxon>
        <taxon>Solanales</taxon>
        <taxon>Solanaceae</taxon>
        <taxon>Solanoideae</taxon>
        <taxon>Hyoscyameae</taxon>
        <taxon>Anisodus</taxon>
    </lineage>
</organism>
<dbReference type="FunFam" id="2.160.20.10:FF:000001">
    <property type="entry name" value="Pectinesterase"/>
    <property type="match status" value="1"/>
</dbReference>
<keyword evidence="8 14" id="KW-0732">Signal</keyword>
<evidence type="ECO:0000256" key="9">
    <source>
        <dbReference type="ARBA" id="ARBA00022801"/>
    </source>
</evidence>
<protein>
    <recommendedName>
        <fullName evidence="5 14">Pectinesterase</fullName>
        <ecNumber evidence="5 14">3.1.1.11</ecNumber>
    </recommendedName>
</protein>
<dbReference type="InterPro" id="IPR035513">
    <property type="entry name" value="Invertase/methylesterase_inhib"/>
</dbReference>
<evidence type="ECO:0000256" key="7">
    <source>
        <dbReference type="ARBA" id="ARBA00022525"/>
    </source>
</evidence>
<keyword evidence="10 14" id="KW-0063">Aspartyl esterase</keyword>
<evidence type="ECO:0000256" key="5">
    <source>
        <dbReference type="ARBA" id="ARBA00013229"/>
    </source>
</evidence>
<dbReference type="PROSITE" id="PS00503">
    <property type="entry name" value="PECTINESTERASE_2"/>
    <property type="match status" value="1"/>
</dbReference>
<dbReference type="AlphaFoldDB" id="A0AAE1RBR3"/>
<dbReference type="Pfam" id="PF01095">
    <property type="entry name" value="Pectinesterase"/>
    <property type="match status" value="1"/>
</dbReference>
<dbReference type="EMBL" id="JAVYJV010000017">
    <property type="protein sequence ID" value="KAK4349229.1"/>
    <property type="molecule type" value="Genomic_DNA"/>
</dbReference>
<comment type="subcellular location">
    <subcellularLocation>
        <location evidence="1">Secreted</location>
        <location evidence="1">Cell wall</location>
    </subcellularLocation>
</comment>
<evidence type="ECO:0000256" key="12">
    <source>
        <dbReference type="ARBA" id="ARBA00047928"/>
    </source>
</evidence>
<dbReference type="CDD" id="cd15798">
    <property type="entry name" value="PMEI-like_3"/>
    <property type="match status" value="1"/>
</dbReference>
<dbReference type="GO" id="GO:0042545">
    <property type="term" value="P:cell wall modification"/>
    <property type="evidence" value="ECO:0007669"/>
    <property type="project" value="UniProtKB-UniRule"/>
</dbReference>
<feature type="compositionally biased region" description="Low complexity" evidence="15">
    <location>
        <begin position="601"/>
        <end position="617"/>
    </location>
</feature>
<comment type="similarity">
    <text evidence="4">In the C-terminal section; belongs to the pectinesterase family.</text>
</comment>
<evidence type="ECO:0000256" key="4">
    <source>
        <dbReference type="ARBA" id="ARBA00007786"/>
    </source>
</evidence>
<dbReference type="SUPFAM" id="SSF101148">
    <property type="entry name" value="Plant invertase/pectin methylesterase inhibitor"/>
    <property type="match status" value="1"/>
</dbReference>
<keyword evidence="18" id="KW-1185">Reference proteome</keyword>
<dbReference type="Proteomes" id="UP001291623">
    <property type="component" value="Unassembled WGS sequence"/>
</dbReference>
<accession>A0AAE1RBR3</accession>
<keyword evidence="6" id="KW-0134">Cell wall</keyword>